<feature type="region of interest" description="Disordered" evidence="1">
    <location>
        <begin position="303"/>
        <end position="349"/>
    </location>
</feature>
<feature type="domain" description="DUF8094" evidence="2">
    <location>
        <begin position="41"/>
        <end position="308"/>
    </location>
</feature>
<reference evidence="3 4" key="1">
    <citation type="journal article" date="2019" name="Int. J. Syst. Evol. Microbiol.">
        <title>The Global Catalogue of Microorganisms (GCM) 10K type strain sequencing project: providing services to taxonomists for standard genome sequencing and annotation.</title>
        <authorList>
            <consortium name="The Broad Institute Genomics Platform"/>
            <consortium name="The Broad Institute Genome Sequencing Center for Infectious Disease"/>
            <person name="Wu L."/>
            <person name="Ma J."/>
        </authorList>
    </citation>
    <scope>NUCLEOTIDE SEQUENCE [LARGE SCALE GENOMIC DNA]</scope>
    <source>
        <strain evidence="3 4">JCM 8201</strain>
    </source>
</reference>
<keyword evidence="4" id="KW-1185">Reference proteome</keyword>
<dbReference type="Proteomes" id="UP001501842">
    <property type="component" value="Unassembled WGS sequence"/>
</dbReference>
<dbReference type="EMBL" id="BAAATZ010000025">
    <property type="protein sequence ID" value="GAA2733248.1"/>
    <property type="molecule type" value="Genomic_DNA"/>
</dbReference>
<dbReference type="Pfam" id="PF26366">
    <property type="entry name" value="DUF8094"/>
    <property type="match status" value="1"/>
</dbReference>
<comment type="caution">
    <text evidence="3">The sequence shown here is derived from an EMBL/GenBank/DDBJ whole genome shotgun (WGS) entry which is preliminary data.</text>
</comment>
<sequence>MATALPLVPLLLLGAGCSGARERPRDARPVAIATTSTDRPLTPESAARAFSAWAANDDLARASGDERLALAWSADSQRAVTASEYREAAFGSTPLPRHSYGRPKLWVPRMEGYPQWFVASVSRGGTAALMAFVKSSPEGRFRLSLVAVPARGLKPPKVKVDSDGYATALSTEDQSVLIAPALVAPPQAAVAEEGPRSYSARALKEGPYTTGYYTANEKAAKRAAKEGLEYTSTFTATSQPVFPLRTEDGGCLVLYSLTHDVGLAQKEEGPLEVPEDVAHLVAEPPVGRELHVFHSLRFAAVVPPKSDKPDKKRDSDGSDEPADSGGKGKDPEKVAVIAEDGAATRIESS</sequence>
<organism evidence="3 4">
    <name type="scientific">Actinocorallia aurantiaca</name>
    <dbReference type="NCBI Taxonomy" id="46204"/>
    <lineage>
        <taxon>Bacteria</taxon>
        <taxon>Bacillati</taxon>
        <taxon>Actinomycetota</taxon>
        <taxon>Actinomycetes</taxon>
        <taxon>Streptosporangiales</taxon>
        <taxon>Thermomonosporaceae</taxon>
        <taxon>Actinocorallia</taxon>
    </lineage>
</organism>
<evidence type="ECO:0000256" key="1">
    <source>
        <dbReference type="SAM" id="MobiDB-lite"/>
    </source>
</evidence>
<gene>
    <name evidence="3" type="ORF">GCM10010439_52780</name>
</gene>
<evidence type="ECO:0000313" key="4">
    <source>
        <dbReference type="Proteomes" id="UP001501842"/>
    </source>
</evidence>
<accession>A0ABN3UM61</accession>
<protein>
    <recommendedName>
        <fullName evidence="2">DUF8094 domain-containing protein</fullName>
    </recommendedName>
</protein>
<evidence type="ECO:0000313" key="3">
    <source>
        <dbReference type="EMBL" id="GAA2733248.1"/>
    </source>
</evidence>
<evidence type="ECO:0000259" key="2">
    <source>
        <dbReference type="Pfam" id="PF26366"/>
    </source>
</evidence>
<name>A0ABN3UM61_9ACTN</name>
<dbReference type="InterPro" id="IPR058407">
    <property type="entry name" value="DUF8094"/>
</dbReference>
<feature type="compositionally biased region" description="Basic and acidic residues" evidence="1">
    <location>
        <begin position="305"/>
        <end position="316"/>
    </location>
</feature>
<proteinExistence type="predicted"/>